<evidence type="ECO:0000313" key="3">
    <source>
        <dbReference type="Proteomes" id="UP001374535"/>
    </source>
</evidence>
<proteinExistence type="predicted"/>
<dbReference type="AlphaFoldDB" id="A0AAQ3PC77"/>
<keyword evidence="1" id="KW-0812">Transmembrane</keyword>
<keyword evidence="1" id="KW-0472">Membrane</keyword>
<protein>
    <submittedName>
        <fullName evidence="2">Uncharacterized protein</fullName>
    </submittedName>
</protein>
<keyword evidence="1" id="KW-1133">Transmembrane helix</keyword>
<accession>A0AAQ3PC77</accession>
<name>A0AAQ3PC77_VIGMU</name>
<reference evidence="2 3" key="1">
    <citation type="journal article" date="2023" name="Life. Sci Alliance">
        <title>Evolutionary insights into 3D genome organization and epigenetic landscape of Vigna mungo.</title>
        <authorList>
            <person name="Junaid A."/>
            <person name="Singh B."/>
            <person name="Bhatia S."/>
        </authorList>
    </citation>
    <scope>NUCLEOTIDE SEQUENCE [LARGE SCALE GENOMIC DNA]</scope>
    <source>
        <strain evidence="2">Urdbean</strain>
    </source>
</reference>
<sequence>MFDDGGFSPFGNSPIMAILWVLFLRKNTTMVDRMTDVNGAAAETQNNFGFLKLMCLVVNRNSKKLNPSRRFCHDHSSLCLKTEISTGVICILLVKWTIPSNPFSCCSDTIIAAPAMKPTKVAFERKSITKPNLNIPREDWNKPAKKVAVKAILR</sequence>
<evidence type="ECO:0000313" key="2">
    <source>
        <dbReference type="EMBL" id="WVZ23888.1"/>
    </source>
</evidence>
<gene>
    <name evidence="2" type="ORF">V8G54_002432</name>
</gene>
<dbReference type="EMBL" id="CP144700">
    <property type="protein sequence ID" value="WVZ23888.1"/>
    <property type="molecule type" value="Genomic_DNA"/>
</dbReference>
<feature type="transmembrane region" description="Helical" evidence="1">
    <location>
        <begin position="6"/>
        <end position="24"/>
    </location>
</feature>
<dbReference type="Proteomes" id="UP001374535">
    <property type="component" value="Chromosome 1"/>
</dbReference>
<evidence type="ECO:0000256" key="1">
    <source>
        <dbReference type="SAM" id="Phobius"/>
    </source>
</evidence>
<organism evidence="2 3">
    <name type="scientific">Vigna mungo</name>
    <name type="common">Black gram</name>
    <name type="synonym">Phaseolus mungo</name>
    <dbReference type="NCBI Taxonomy" id="3915"/>
    <lineage>
        <taxon>Eukaryota</taxon>
        <taxon>Viridiplantae</taxon>
        <taxon>Streptophyta</taxon>
        <taxon>Embryophyta</taxon>
        <taxon>Tracheophyta</taxon>
        <taxon>Spermatophyta</taxon>
        <taxon>Magnoliopsida</taxon>
        <taxon>eudicotyledons</taxon>
        <taxon>Gunneridae</taxon>
        <taxon>Pentapetalae</taxon>
        <taxon>rosids</taxon>
        <taxon>fabids</taxon>
        <taxon>Fabales</taxon>
        <taxon>Fabaceae</taxon>
        <taxon>Papilionoideae</taxon>
        <taxon>50 kb inversion clade</taxon>
        <taxon>NPAAA clade</taxon>
        <taxon>indigoferoid/millettioid clade</taxon>
        <taxon>Phaseoleae</taxon>
        <taxon>Vigna</taxon>
    </lineage>
</organism>
<keyword evidence="3" id="KW-1185">Reference proteome</keyword>